<keyword evidence="3" id="KW-1003">Cell membrane</keyword>
<feature type="transmembrane region" description="Helical" evidence="7">
    <location>
        <begin position="69"/>
        <end position="90"/>
    </location>
</feature>
<dbReference type="AlphaFoldDB" id="A0A426QEC8"/>
<evidence type="ECO:0000256" key="7">
    <source>
        <dbReference type="RuleBase" id="RU004379"/>
    </source>
</evidence>
<keyword evidence="5 7" id="KW-1133">Transmembrane helix</keyword>
<dbReference type="Proteomes" id="UP000287798">
    <property type="component" value="Unassembled WGS sequence"/>
</dbReference>
<feature type="transmembrane region" description="Helical" evidence="7">
    <location>
        <begin position="193"/>
        <end position="213"/>
    </location>
</feature>
<feature type="transmembrane region" description="Helical" evidence="7">
    <location>
        <begin position="20"/>
        <end position="38"/>
    </location>
</feature>
<protein>
    <submittedName>
        <fullName evidence="8">Bax inhibitor-1/YccA family protein</fullName>
    </submittedName>
</protein>
<evidence type="ECO:0000313" key="9">
    <source>
        <dbReference type="Proteomes" id="UP000287798"/>
    </source>
</evidence>
<reference evidence="8 9" key="1">
    <citation type="journal article" date="2010" name="Int. J. Syst. Evol. Microbiol.">
        <title>Thiohalobacter thiocyanaticus gen. nov., sp. nov., a moderately halophilic, sulfur-oxidizing gammaproteobacterium from hypersaline lakes, that utilizes thiocyanate.</title>
        <authorList>
            <person name="Sorokin D.Y."/>
            <person name="Kovaleva O.L."/>
            <person name="Tourova T.P."/>
            <person name="Muyzer G."/>
        </authorList>
    </citation>
    <scope>NUCLEOTIDE SEQUENCE [LARGE SCALE GENOMIC DNA]</scope>
    <source>
        <strain evidence="8 9">Hrh1</strain>
    </source>
</reference>
<dbReference type="OrthoDB" id="9813298at2"/>
<evidence type="ECO:0000256" key="1">
    <source>
        <dbReference type="ARBA" id="ARBA00004651"/>
    </source>
</evidence>
<dbReference type="PANTHER" id="PTHR23291:SF115">
    <property type="entry name" value="MODULATOR OF FTSH PROTEASE YCCA"/>
    <property type="match status" value="1"/>
</dbReference>
<keyword evidence="4 7" id="KW-0812">Transmembrane</keyword>
<feature type="transmembrane region" description="Helical" evidence="7">
    <location>
        <begin position="160"/>
        <end position="181"/>
    </location>
</feature>
<evidence type="ECO:0000256" key="3">
    <source>
        <dbReference type="ARBA" id="ARBA00022475"/>
    </source>
</evidence>
<comment type="caution">
    <text evidence="8">The sequence shown here is derived from an EMBL/GenBank/DDBJ whole genome shotgun (WGS) entry which is preliminary data.</text>
</comment>
<dbReference type="CDD" id="cd10433">
    <property type="entry name" value="YccA_like"/>
    <property type="match status" value="1"/>
</dbReference>
<dbReference type="InterPro" id="IPR006213">
    <property type="entry name" value="Bax_inhbtr1_CS"/>
</dbReference>
<feature type="transmembrane region" description="Helical" evidence="7">
    <location>
        <begin position="102"/>
        <end position="122"/>
    </location>
</feature>
<dbReference type="EMBL" id="QZMU01000002">
    <property type="protein sequence ID" value="RRQ20120.1"/>
    <property type="molecule type" value="Genomic_DNA"/>
</dbReference>
<dbReference type="GO" id="GO:0005886">
    <property type="term" value="C:plasma membrane"/>
    <property type="evidence" value="ECO:0007669"/>
    <property type="project" value="UniProtKB-SubCell"/>
</dbReference>
<dbReference type="PANTHER" id="PTHR23291">
    <property type="entry name" value="BAX INHIBITOR-RELATED"/>
    <property type="match status" value="1"/>
</dbReference>
<feature type="transmembrane region" description="Helical" evidence="7">
    <location>
        <begin position="44"/>
        <end position="62"/>
    </location>
</feature>
<keyword evidence="9" id="KW-1185">Reference proteome</keyword>
<evidence type="ECO:0000313" key="8">
    <source>
        <dbReference type="EMBL" id="RRQ20120.1"/>
    </source>
</evidence>
<comment type="similarity">
    <text evidence="2 7">Belongs to the BI1 family.</text>
</comment>
<gene>
    <name evidence="8" type="ORF">D6C00_14255</name>
</gene>
<comment type="subcellular location">
    <subcellularLocation>
        <location evidence="1">Cell membrane</location>
        <topology evidence="1">Multi-pass membrane protein</topology>
    </subcellularLocation>
</comment>
<evidence type="ECO:0000256" key="5">
    <source>
        <dbReference type="ARBA" id="ARBA00022989"/>
    </source>
</evidence>
<keyword evidence="6 7" id="KW-0472">Membrane</keyword>
<evidence type="ECO:0000256" key="4">
    <source>
        <dbReference type="ARBA" id="ARBA00022692"/>
    </source>
</evidence>
<evidence type="ECO:0000256" key="6">
    <source>
        <dbReference type="ARBA" id="ARBA00023136"/>
    </source>
</evidence>
<proteinExistence type="inferred from homology"/>
<feature type="transmembrane region" description="Helical" evidence="7">
    <location>
        <begin position="134"/>
        <end position="154"/>
    </location>
</feature>
<name>A0A426QEC8_9GAMM</name>
<organism evidence="8 9">
    <name type="scientific">Thiohalobacter thiocyanaticus</name>
    <dbReference type="NCBI Taxonomy" id="585455"/>
    <lineage>
        <taxon>Bacteria</taxon>
        <taxon>Pseudomonadati</taxon>
        <taxon>Pseudomonadota</taxon>
        <taxon>Gammaproteobacteria</taxon>
        <taxon>Thiohalobacterales</taxon>
        <taxon>Thiohalobacteraceae</taxon>
        <taxon>Thiohalobacter</taxon>
    </lineage>
</organism>
<dbReference type="Pfam" id="PF01027">
    <property type="entry name" value="Bax1-I"/>
    <property type="match status" value="1"/>
</dbReference>
<accession>A0A426QEC8</accession>
<dbReference type="InterPro" id="IPR006214">
    <property type="entry name" value="Bax_inhibitor_1-related"/>
</dbReference>
<sequence length="217" mass="22910">MMARSQTATLATNKLLRNTFTMLSMSLIFSAIMASVSIVMSAGFGMSLVAMLVAFGLLWFALPRTENSAAGIGVVFAFTGLLGFSLGPILTHYLALPNGGQLIATALGGTGVIFMGLSGYAMTTKRDFSFMAGFLFVGLIVVMIAAIANIFLAIPAMSLAISAAVVLLMSGLILFDVSRIVNGGETNYLRATVALYLDIHNLFIHLLHLLAAFSGRE</sequence>
<dbReference type="PROSITE" id="PS01243">
    <property type="entry name" value="BI1"/>
    <property type="match status" value="1"/>
</dbReference>
<evidence type="ECO:0000256" key="2">
    <source>
        <dbReference type="ARBA" id="ARBA00010350"/>
    </source>
</evidence>